<proteinExistence type="predicted"/>
<protein>
    <submittedName>
        <fullName evidence="1">Uncharacterized protein</fullName>
    </submittedName>
</protein>
<dbReference type="EMBL" id="JANFQF010000008">
    <property type="protein sequence ID" value="MCQ4119888.1"/>
    <property type="molecule type" value="Genomic_DNA"/>
</dbReference>
<keyword evidence="2" id="KW-1185">Reference proteome</keyword>
<dbReference type="RefSeq" id="WP_255968456.1">
    <property type="nucleotide sequence ID" value="NZ_JANFQF010000008.1"/>
</dbReference>
<name>A0ABT1QC92_9NOCA</name>
<evidence type="ECO:0000313" key="2">
    <source>
        <dbReference type="Proteomes" id="UP001524501"/>
    </source>
</evidence>
<evidence type="ECO:0000313" key="1">
    <source>
        <dbReference type="EMBL" id="MCQ4119888.1"/>
    </source>
</evidence>
<organism evidence="1 2">
    <name type="scientific">Rhodococcus tibetensis</name>
    <dbReference type="NCBI Taxonomy" id="2965064"/>
    <lineage>
        <taxon>Bacteria</taxon>
        <taxon>Bacillati</taxon>
        <taxon>Actinomycetota</taxon>
        <taxon>Actinomycetes</taxon>
        <taxon>Mycobacteriales</taxon>
        <taxon>Nocardiaceae</taxon>
        <taxon>Rhodococcus</taxon>
    </lineage>
</organism>
<dbReference type="Proteomes" id="UP001524501">
    <property type="component" value="Unassembled WGS sequence"/>
</dbReference>
<gene>
    <name evidence="1" type="ORF">NOF53_12015</name>
</gene>
<reference evidence="1 2" key="1">
    <citation type="submission" date="2022-07" db="EMBL/GenBank/DDBJ databases">
        <title>Degradation activity of malathion, p-nitrophenol and potential low-temperature adaptation strategy of Rhodococcus sp. FXJ9.536.</title>
        <authorList>
            <person name="Huang J."/>
            <person name="Huang Y."/>
        </authorList>
    </citation>
    <scope>NUCLEOTIDE SEQUENCE [LARGE SCALE GENOMIC DNA]</scope>
    <source>
        <strain evidence="1 2">FXJ9.536</strain>
    </source>
</reference>
<accession>A0ABT1QC92</accession>
<sequence length="53" mass="5586">MAHADPHLTQGQAWVPVVVGSPQVAEVHTVVESAQVGLDRVALLLVAEQCEEA</sequence>
<comment type="caution">
    <text evidence="1">The sequence shown here is derived from an EMBL/GenBank/DDBJ whole genome shotgun (WGS) entry which is preliminary data.</text>
</comment>